<dbReference type="GeneID" id="44983087"/>
<accession>A0A0K0HEI1</accession>
<dbReference type="KEGG" id="sbg:SBG_2720"/>
<reference evidence="1 2" key="1">
    <citation type="journal article" date="2011" name="PLoS Pathog.">
        <title>Salmonella bongori provides insights into the evolution of the Salmonellae.</title>
        <authorList>
            <person name="Fookes M."/>
            <person name="Schroeder G.N."/>
            <person name="Langridge G.C."/>
            <person name="Blondel C.J."/>
            <person name="Mammina C."/>
            <person name="Connor T.R."/>
            <person name="Seth-Smith H."/>
            <person name="Vernikos G.S."/>
            <person name="Robinson K.S."/>
            <person name="Sanders M."/>
            <person name="Petty N.K."/>
            <person name="Kingsley R.A."/>
            <person name="Baumler A.J."/>
            <person name="Nuccio S.P."/>
            <person name="Contreras I."/>
            <person name="Santiviago C.A."/>
            <person name="Maskell D."/>
            <person name="Barrow P."/>
            <person name="Humphrey T."/>
            <person name="Nastasi A."/>
            <person name="Roberts M."/>
            <person name="Frankel G."/>
            <person name="Parkhill J."/>
            <person name="Dougan G."/>
            <person name="Thomson N.R."/>
        </authorList>
    </citation>
    <scope>NUCLEOTIDE SEQUENCE [LARGE SCALE GENOMIC DNA]</scope>
    <source>
        <strain evidence="2">ATCC 43975 / DSM 13772 / NCTC 12419</strain>
    </source>
</reference>
<gene>
    <name evidence="1" type="ordered locus">SBG_2720</name>
</gene>
<dbReference type="InterPro" id="IPR021815">
    <property type="entry name" value="TsiV"/>
</dbReference>
<proteinExistence type="predicted"/>
<sequence length="328" mass="37961">MQDVNKTQDILSDDQIKELGKLDDIAIKGINAIAARISLGLEIYIPPRDTHILYPQLEALFEDYYSRFTSHINYYGLPPTGRILKITPNFLTTMRKKLENYNYKGHYNPYLFFDDRMKGRLFNASPWNGLFWGQPFEENELSPVWATMALKKNESDLHIDTLFDMTLQWCNKIKPAHGNAGLYFCPTIGRTGAKYYYSLMQRHPGIDHLNRVDFVHAAQGKFNGIKGVNWITILSDGIVEELGGLKYCKKQVEPECHVEKWKGGIIIIAGPLPQCGDNYNNFIPERYRKVAALTRPVRLNDYRGRKFLGLKEPFDNDAELEKWIKRFD</sequence>
<name>A0A0K0HEI1_SALBC</name>
<dbReference type="Pfam" id="PF11876">
    <property type="entry name" value="TsiV"/>
    <property type="match status" value="1"/>
</dbReference>
<organism evidence="1 2">
    <name type="scientific">Salmonella bongori (strain ATCC 43975 / DSM 13772 / NCTC 12419)</name>
    <dbReference type="NCBI Taxonomy" id="218493"/>
    <lineage>
        <taxon>Bacteria</taxon>
        <taxon>Pseudomonadati</taxon>
        <taxon>Pseudomonadota</taxon>
        <taxon>Gammaproteobacteria</taxon>
        <taxon>Enterobacterales</taxon>
        <taxon>Enterobacteriaceae</taxon>
        <taxon>Salmonella</taxon>
    </lineage>
</organism>
<dbReference type="Proteomes" id="UP000000289">
    <property type="component" value="Chromosome"/>
</dbReference>
<dbReference type="AlphaFoldDB" id="A0A0K0HEI1"/>
<evidence type="ECO:0000313" key="1">
    <source>
        <dbReference type="EMBL" id="CCC31772.1"/>
    </source>
</evidence>
<protein>
    <submittedName>
        <fullName evidence="1">Hypothetical phage protein</fullName>
    </submittedName>
</protein>
<dbReference type="eggNOG" id="ENOG502ZBAB">
    <property type="taxonomic scope" value="Bacteria"/>
</dbReference>
<evidence type="ECO:0000313" key="2">
    <source>
        <dbReference type="Proteomes" id="UP000000289"/>
    </source>
</evidence>
<dbReference type="RefSeq" id="WP_001154409.1">
    <property type="nucleotide sequence ID" value="NC_015761.1"/>
</dbReference>
<dbReference type="EMBL" id="FR877557">
    <property type="protein sequence ID" value="CCC31772.1"/>
    <property type="molecule type" value="Genomic_DNA"/>
</dbReference>